<name>A0A239XQ05_9FLAO</name>
<keyword evidence="2" id="KW-1185">Reference proteome</keyword>
<gene>
    <name evidence="1" type="ORF">SAMEA4412677_01862</name>
</gene>
<dbReference type="AlphaFoldDB" id="A0A239XQ05"/>
<organism evidence="1 2">
    <name type="scientific">Chryseobacterium taklimakanense</name>
    <dbReference type="NCBI Taxonomy" id="536441"/>
    <lineage>
        <taxon>Bacteria</taxon>
        <taxon>Pseudomonadati</taxon>
        <taxon>Bacteroidota</taxon>
        <taxon>Flavobacteriia</taxon>
        <taxon>Flavobacteriales</taxon>
        <taxon>Weeksellaceae</taxon>
        <taxon>Chryseobacterium group</taxon>
        <taxon>Chryseobacterium</taxon>
    </lineage>
</organism>
<evidence type="ECO:0000313" key="1">
    <source>
        <dbReference type="EMBL" id="SNV48163.1"/>
    </source>
</evidence>
<protein>
    <submittedName>
        <fullName evidence="1">Uncharacterized protein</fullName>
    </submittedName>
</protein>
<reference evidence="1 2" key="1">
    <citation type="submission" date="2017-06" db="EMBL/GenBank/DDBJ databases">
        <authorList>
            <consortium name="Pathogen Informatics"/>
        </authorList>
    </citation>
    <scope>NUCLEOTIDE SEQUENCE [LARGE SCALE GENOMIC DNA]</scope>
    <source>
        <strain evidence="1 2">NCTC13490</strain>
    </source>
</reference>
<proteinExistence type="predicted"/>
<accession>A0A239XQ05</accession>
<dbReference type="KEGG" id="ctak:4412677_01862"/>
<dbReference type="RefSeq" id="WP_095072637.1">
    <property type="nucleotide sequence ID" value="NZ_LT906465.1"/>
</dbReference>
<dbReference type="Proteomes" id="UP000215196">
    <property type="component" value="Chromosome 1"/>
</dbReference>
<evidence type="ECO:0000313" key="2">
    <source>
        <dbReference type="Proteomes" id="UP000215196"/>
    </source>
</evidence>
<dbReference type="EMBL" id="LT906465">
    <property type="protein sequence ID" value="SNV48163.1"/>
    <property type="molecule type" value="Genomic_DNA"/>
</dbReference>
<sequence length="95" mass="11717">MMIYKNNSRSYWTIQIDNYTWLLCSPGIIVEANKDQRDAFIRKYYYVKMQHSIMKDPEVYKAAKQRYLESLAKWRFNRQKPFFITYDEPDKQTEK</sequence>